<keyword evidence="2" id="KW-0645">Protease</keyword>
<reference evidence="6" key="1">
    <citation type="journal article" date="2013" name="BMC Microbiol.">
        <title>Proteins of novel lactic acid bacteria from Apis mellifera mellifera: an insight into the production of known extra-cellular proteins during microbial stress.</title>
        <authorList>
            <person name="Butler E."/>
            <person name="Alsterfjord M."/>
            <person name="Olofsson T.C."/>
            <person name="Karlsson C."/>
            <person name="Malmstrom J."/>
            <person name="Vasquez A."/>
        </authorList>
    </citation>
    <scope>NUCLEOTIDE SEQUENCE</scope>
    <source>
        <strain evidence="6">Bin2N</strain>
    </source>
</reference>
<name>V5T7A7_9BIFI</name>
<feature type="domain" description="NlpC/P60" evidence="5">
    <location>
        <begin position="148"/>
        <end position="259"/>
    </location>
</feature>
<evidence type="ECO:0000256" key="1">
    <source>
        <dbReference type="ARBA" id="ARBA00007074"/>
    </source>
</evidence>
<evidence type="ECO:0000313" key="6">
    <source>
        <dbReference type="EMBL" id="AHB59770.1"/>
    </source>
</evidence>
<dbReference type="GO" id="GO:0006508">
    <property type="term" value="P:proteolysis"/>
    <property type="evidence" value="ECO:0007669"/>
    <property type="project" value="UniProtKB-KW"/>
</dbReference>
<dbReference type="PROSITE" id="PS51935">
    <property type="entry name" value="NLPC_P60"/>
    <property type="match status" value="1"/>
</dbReference>
<sequence>MVARIVFPKVSFCSLHVIELCTMKKTRKYVSMMAAATICGTLFIGIPAVAQASDGSEAVATSSRSFTPGSKVRADLLTESTATTVEKDSRWGGIESLNVPATKSQAEKDAEARAQQAQAAASQRQAAQVSRSAARDGAAVRISDVPATGTGADVVNYALQFQGVPYVYGGTDPARGFDCSGFTQYVFAHFGIGLPRVAADQGSMGVPVADPAPGDLMVAPDGSHVGIYVGGGRMIHAPAPGQSVKVQAVYQTFNYRRLV</sequence>
<dbReference type="Pfam" id="PF00877">
    <property type="entry name" value="NLPC_P60"/>
    <property type="match status" value="1"/>
</dbReference>
<dbReference type="PANTHER" id="PTHR47053">
    <property type="entry name" value="MUREIN DD-ENDOPEPTIDASE MEPH-RELATED"/>
    <property type="match status" value="1"/>
</dbReference>
<dbReference type="InterPro" id="IPR000064">
    <property type="entry name" value="NLP_P60_dom"/>
</dbReference>
<dbReference type="Gene3D" id="3.90.1720.10">
    <property type="entry name" value="endopeptidase domain like (from Nostoc punctiforme)"/>
    <property type="match status" value="1"/>
</dbReference>
<keyword evidence="4" id="KW-0788">Thiol protease</keyword>
<dbReference type="AlphaFoldDB" id="V5T7A7"/>
<evidence type="ECO:0000256" key="3">
    <source>
        <dbReference type="ARBA" id="ARBA00022801"/>
    </source>
</evidence>
<dbReference type="EMBL" id="KC776079">
    <property type="protein sequence ID" value="AHB59770.1"/>
    <property type="molecule type" value="Genomic_DNA"/>
</dbReference>
<protein>
    <submittedName>
        <fullName evidence="6">NlpC/P60 family protein</fullName>
    </submittedName>
</protein>
<dbReference type="PANTHER" id="PTHR47053:SF1">
    <property type="entry name" value="MUREIN DD-ENDOPEPTIDASE MEPH-RELATED"/>
    <property type="match status" value="1"/>
</dbReference>
<comment type="similarity">
    <text evidence="1">Belongs to the peptidase C40 family.</text>
</comment>
<evidence type="ECO:0000259" key="5">
    <source>
        <dbReference type="PROSITE" id="PS51935"/>
    </source>
</evidence>
<keyword evidence="3" id="KW-0378">Hydrolase</keyword>
<evidence type="ECO:0000256" key="2">
    <source>
        <dbReference type="ARBA" id="ARBA00022670"/>
    </source>
</evidence>
<dbReference type="InterPro" id="IPR038765">
    <property type="entry name" value="Papain-like_cys_pep_sf"/>
</dbReference>
<accession>V5T7A7</accession>
<organism evidence="6">
    <name type="scientific">Bifidobacterium kimbladii</name>
    <dbReference type="NCBI Taxonomy" id="1293826"/>
    <lineage>
        <taxon>Bacteria</taxon>
        <taxon>Bacillati</taxon>
        <taxon>Actinomycetota</taxon>
        <taxon>Actinomycetes</taxon>
        <taxon>Bifidobacteriales</taxon>
        <taxon>Bifidobacteriaceae</taxon>
        <taxon>Bifidobacterium</taxon>
    </lineage>
</organism>
<dbReference type="SUPFAM" id="SSF54001">
    <property type="entry name" value="Cysteine proteinases"/>
    <property type="match status" value="1"/>
</dbReference>
<dbReference type="InterPro" id="IPR051202">
    <property type="entry name" value="Peptidase_C40"/>
</dbReference>
<dbReference type="GO" id="GO:0008234">
    <property type="term" value="F:cysteine-type peptidase activity"/>
    <property type="evidence" value="ECO:0007669"/>
    <property type="project" value="UniProtKB-KW"/>
</dbReference>
<proteinExistence type="inferred from homology"/>
<evidence type="ECO:0000256" key="4">
    <source>
        <dbReference type="ARBA" id="ARBA00022807"/>
    </source>
</evidence>